<name>Q6ZEG3_SYNY3</name>
<keyword evidence="2" id="KW-1185">Reference proteome</keyword>
<sequence length="91" mass="10259">MRPIQSGSLLLPVAGRPRLGDRALDFDSPSTEVVCGQNHHNEFPEVPIAFFGWRSPVSWGEIEQGSMLDQGNIEVFERKPKERKPFPEQAL</sequence>
<protein>
    <submittedName>
        <fullName evidence="1">Uncharacterized protein</fullName>
    </submittedName>
</protein>
<dbReference type="AlphaFoldDB" id="Q6ZEG3"/>
<dbReference type="InParanoid" id="Q6ZEG3"/>
<evidence type="ECO:0000313" key="1">
    <source>
        <dbReference type="EMBL" id="BAD01937.1"/>
    </source>
</evidence>
<geneLocation type="plasmid" evidence="1 2">
    <name>pSYSA</name>
</geneLocation>
<keyword evidence="1" id="KW-0614">Plasmid</keyword>
<gene>
    <name evidence="1" type="ordered locus">ssr7035</name>
</gene>
<accession>Q6ZEG3</accession>
<organism evidence="1 2">
    <name type="scientific">Synechocystis sp. (strain ATCC 27184 / PCC 6803 / Kazusa)</name>
    <dbReference type="NCBI Taxonomy" id="1111708"/>
    <lineage>
        <taxon>Bacteria</taxon>
        <taxon>Bacillati</taxon>
        <taxon>Cyanobacteriota</taxon>
        <taxon>Cyanophyceae</taxon>
        <taxon>Synechococcales</taxon>
        <taxon>Merismopediaceae</taxon>
        <taxon>Synechocystis</taxon>
    </lineage>
</organism>
<proteinExistence type="predicted"/>
<dbReference type="Proteomes" id="UP000001425">
    <property type="component" value="Plasmid pSYSA"/>
</dbReference>
<reference evidence="1 2" key="1">
    <citation type="journal article" date="2003" name="DNA Res.">
        <title>Structural analysis of four large plasmids harboring in a unicellular cyanobacterium, Synechocystis sp. PCC 6803.</title>
        <authorList>
            <person name="Kaneko T."/>
            <person name="Nakamura Y."/>
            <person name="Sasamoto S."/>
            <person name="Watanabe A."/>
            <person name="Kohara M."/>
            <person name="Matsumoto M."/>
            <person name="Shimpo S."/>
            <person name="Yamada M."/>
            <person name="Tabata S."/>
        </authorList>
    </citation>
    <scope>NUCLEOTIDE SEQUENCE [LARGE SCALE GENOMIC DNA]</scope>
    <source>
        <strain evidence="2">ATCC 27184 / PCC 6803 / Kazusa</strain>
    </source>
</reference>
<evidence type="ECO:0000313" key="2">
    <source>
        <dbReference type="Proteomes" id="UP000001425"/>
    </source>
</evidence>
<dbReference type="EMBL" id="AP004311">
    <property type="protein sequence ID" value="BAD01937.1"/>
    <property type="molecule type" value="Genomic_DNA"/>
</dbReference>
<dbReference type="EnsemblBacteria" id="BAD01937">
    <property type="protein sequence ID" value="BAD01937"/>
    <property type="gene ID" value="BAD01937"/>
</dbReference>
<dbReference type="KEGG" id="syn:ssr7035"/>